<dbReference type="EC" id="2.5.1.18" evidence="1"/>
<dbReference type="Gene3D" id="1.20.1050.10">
    <property type="match status" value="1"/>
</dbReference>
<feature type="domain" description="GST C-terminal" evidence="7">
    <location>
        <begin position="86"/>
        <end position="218"/>
    </location>
</feature>
<dbReference type="SFLD" id="SFLDG00358">
    <property type="entry name" value="Main_(cytGST)"/>
    <property type="match status" value="1"/>
</dbReference>
<evidence type="ECO:0000256" key="2">
    <source>
        <dbReference type="ARBA" id="ARBA00022575"/>
    </source>
</evidence>
<dbReference type="InterPro" id="IPR004045">
    <property type="entry name" value="Glutathione_S-Trfase_N"/>
</dbReference>
<dbReference type="GO" id="GO:0006749">
    <property type="term" value="P:glutathione metabolic process"/>
    <property type="evidence" value="ECO:0007669"/>
    <property type="project" value="InterPro"/>
</dbReference>
<dbReference type="InterPro" id="IPR040079">
    <property type="entry name" value="Glutathione_S-Trfase"/>
</dbReference>
<dbReference type="PROSITE" id="PS50405">
    <property type="entry name" value="GST_CTER"/>
    <property type="match status" value="1"/>
</dbReference>
<proteinExistence type="inferred from homology"/>
<feature type="non-terminal residue" evidence="8">
    <location>
        <position position="218"/>
    </location>
</feature>
<dbReference type="PROSITE" id="PS50404">
    <property type="entry name" value="GST_NTER"/>
    <property type="match status" value="1"/>
</dbReference>
<accession>S8BUZ4</accession>
<dbReference type="EMBL" id="AUSU01009273">
    <property type="protein sequence ID" value="EPS58380.1"/>
    <property type="molecule type" value="Genomic_DNA"/>
</dbReference>
<dbReference type="Proteomes" id="UP000015453">
    <property type="component" value="Unassembled WGS sequence"/>
</dbReference>
<keyword evidence="9" id="KW-1185">Reference proteome</keyword>
<dbReference type="CDD" id="cd03185">
    <property type="entry name" value="GST_C_Tau"/>
    <property type="match status" value="1"/>
</dbReference>
<dbReference type="InterPro" id="IPR045073">
    <property type="entry name" value="Omega/Tau-like"/>
</dbReference>
<dbReference type="InterPro" id="IPR004046">
    <property type="entry name" value="GST_C"/>
</dbReference>
<dbReference type="InterPro" id="IPR036249">
    <property type="entry name" value="Thioredoxin-like_sf"/>
</dbReference>
<keyword evidence="2" id="KW-0216">Detoxification</keyword>
<dbReference type="GO" id="GO:0009407">
    <property type="term" value="P:toxin catabolic process"/>
    <property type="evidence" value="ECO:0007669"/>
    <property type="project" value="UniProtKB-ARBA"/>
</dbReference>
<gene>
    <name evidence="8" type="ORF">M569_16433</name>
</gene>
<name>S8BUZ4_9LAMI</name>
<dbReference type="Pfam" id="PF00043">
    <property type="entry name" value="GST_C"/>
    <property type="match status" value="1"/>
</dbReference>
<keyword evidence="3" id="KW-0808">Transferase</keyword>
<organism evidence="8 9">
    <name type="scientific">Genlisea aurea</name>
    <dbReference type="NCBI Taxonomy" id="192259"/>
    <lineage>
        <taxon>Eukaryota</taxon>
        <taxon>Viridiplantae</taxon>
        <taxon>Streptophyta</taxon>
        <taxon>Embryophyta</taxon>
        <taxon>Tracheophyta</taxon>
        <taxon>Spermatophyta</taxon>
        <taxon>Magnoliopsida</taxon>
        <taxon>eudicotyledons</taxon>
        <taxon>Gunneridae</taxon>
        <taxon>Pentapetalae</taxon>
        <taxon>asterids</taxon>
        <taxon>lamiids</taxon>
        <taxon>Lamiales</taxon>
        <taxon>Lentibulariaceae</taxon>
        <taxon>Genlisea</taxon>
    </lineage>
</organism>
<dbReference type="GO" id="GO:0005737">
    <property type="term" value="C:cytoplasm"/>
    <property type="evidence" value="ECO:0007669"/>
    <property type="project" value="TreeGrafter"/>
</dbReference>
<sequence>LKLLGSWVSPYTMRIHIAFRIKSVEYDYQEEDLSSKSQLLLNSNPVYGGKVPVLIHGDKTPIVESLIVLQYIDEVWTHGPQILPSDPHRRALARFWASYIDTKWFPATWEIIANGGENVEKQMREAREAMDFLENAFVEMSEGGKKKYFGGDDIGFLDIAVGSFIGWNNVANGVPGVVMIGEEETPNLFRWSQRFTDHPAVKGLVPEADKLAQYAKKF</sequence>
<dbReference type="Gene3D" id="3.40.30.10">
    <property type="entry name" value="Glutaredoxin"/>
    <property type="match status" value="1"/>
</dbReference>
<dbReference type="InterPro" id="IPR036282">
    <property type="entry name" value="Glutathione-S-Trfase_C_sf"/>
</dbReference>
<dbReference type="PANTHER" id="PTHR11260">
    <property type="entry name" value="GLUTATHIONE S-TRANSFERASE, GST, SUPERFAMILY, GST DOMAIN CONTAINING"/>
    <property type="match status" value="1"/>
</dbReference>
<feature type="non-terminal residue" evidence="8">
    <location>
        <position position="1"/>
    </location>
</feature>
<protein>
    <recommendedName>
        <fullName evidence="1">glutathione transferase</fullName>
        <ecNumber evidence="1">2.5.1.18</ecNumber>
    </recommendedName>
</protein>
<dbReference type="InterPro" id="IPR045074">
    <property type="entry name" value="GST_C_Tau"/>
</dbReference>
<dbReference type="AlphaFoldDB" id="S8BUZ4"/>
<evidence type="ECO:0000259" key="6">
    <source>
        <dbReference type="PROSITE" id="PS50404"/>
    </source>
</evidence>
<evidence type="ECO:0000313" key="9">
    <source>
        <dbReference type="Proteomes" id="UP000015453"/>
    </source>
</evidence>
<reference evidence="8 9" key="1">
    <citation type="journal article" date="2013" name="BMC Genomics">
        <title>The miniature genome of a carnivorous plant Genlisea aurea contains a low number of genes and short non-coding sequences.</title>
        <authorList>
            <person name="Leushkin E.V."/>
            <person name="Sutormin R.A."/>
            <person name="Nabieva E.R."/>
            <person name="Penin A.A."/>
            <person name="Kondrashov A.S."/>
            <person name="Logacheva M.D."/>
        </authorList>
    </citation>
    <scope>NUCLEOTIDE SEQUENCE [LARGE SCALE GENOMIC DNA]</scope>
</reference>
<dbReference type="SFLD" id="SFLDG01152">
    <property type="entry name" value="Main.3:_Omega-_and_Tau-like"/>
    <property type="match status" value="1"/>
</dbReference>
<dbReference type="SUPFAM" id="SSF47616">
    <property type="entry name" value="GST C-terminal domain-like"/>
    <property type="match status" value="1"/>
</dbReference>
<evidence type="ECO:0000256" key="3">
    <source>
        <dbReference type="ARBA" id="ARBA00022679"/>
    </source>
</evidence>
<comment type="catalytic activity">
    <reaction evidence="5">
        <text>RX + glutathione = an S-substituted glutathione + a halide anion + H(+)</text>
        <dbReference type="Rhea" id="RHEA:16437"/>
        <dbReference type="ChEBI" id="CHEBI:15378"/>
        <dbReference type="ChEBI" id="CHEBI:16042"/>
        <dbReference type="ChEBI" id="CHEBI:17792"/>
        <dbReference type="ChEBI" id="CHEBI:57925"/>
        <dbReference type="ChEBI" id="CHEBI:90779"/>
        <dbReference type="EC" id="2.5.1.18"/>
    </reaction>
</comment>
<evidence type="ECO:0000313" key="8">
    <source>
        <dbReference type="EMBL" id="EPS58380.1"/>
    </source>
</evidence>
<feature type="domain" description="GST N-terminal" evidence="6">
    <location>
        <begin position="1"/>
        <end position="80"/>
    </location>
</feature>
<comment type="caution">
    <text evidence="8">The sequence shown here is derived from an EMBL/GenBank/DDBJ whole genome shotgun (WGS) entry which is preliminary data.</text>
</comment>
<evidence type="ECO:0000256" key="1">
    <source>
        <dbReference type="ARBA" id="ARBA00012452"/>
    </source>
</evidence>
<dbReference type="InterPro" id="IPR010987">
    <property type="entry name" value="Glutathione-S-Trfase_C-like"/>
</dbReference>
<dbReference type="GO" id="GO:0004364">
    <property type="term" value="F:glutathione transferase activity"/>
    <property type="evidence" value="ECO:0007669"/>
    <property type="project" value="UniProtKB-EC"/>
</dbReference>
<dbReference type="FunFam" id="1.20.1050.10:FF:000016">
    <property type="entry name" value="Glutathione S-transferase U9"/>
    <property type="match status" value="1"/>
</dbReference>
<comment type="similarity">
    <text evidence="4">Belongs to the GST superfamily. Tau family.</text>
</comment>
<dbReference type="Pfam" id="PF02798">
    <property type="entry name" value="GST_N"/>
    <property type="match status" value="1"/>
</dbReference>
<dbReference type="SUPFAM" id="SSF52833">
    <property type="entry name" value="Thioredoxin-like"/>
    <property type="match status" value="1"/>
</dbReference>
<dbReference type="PANTHER" id="PTHR11260:SF615">
    <property type="entry name" value="GLUTATHIONE S-TRANSFERASE U17"/>
    <property type="match status" value="1"/>
</dbReference>
<dbReference type="CDD" id="cd03058">
    <property type="entry name" value="GST_N_Tau"/>
    <property type="match status" value="1"/>
</dbReference>
<evidence type="ECO:0000259" key="7">
    <source>
        <dbReference type="PROSITE" id="PS50405"/>
    </source>
</evidence>
<dbReference type="OrthoDB" id="4951845at2759"/>
<evidence type="ECO:0000256" key="4">
    <source>
        <dbReference type="ARBA" id="ARBA00025743"/>
    </source>
</evidence>
<dbReference type="SFLD" id="SFLDS00019">
    <property type="entry name" value="Glutathione_Transferase_(cytos"/>
    <property type="match status" value="1"/>
</dbReference>
<evidence type="ECO:0000256" key="5">
    <source>
        <dbReference type="ARBA" id="ARBA00047960"/>
    </source>
</evidence>